<proteinExistence type="predicted"/>
<evidence type="ECO:0000313" key="1">
    <source>
        <dbReference type="EMBL" id="MPN24657.1"/>
    </source>
</evidence>
<dbReference type="EMBL" id="VSSQ01073575">
    <property type="protein sequence ID" value="MPN24657.1"/>
    <property type="molecule type" value="Genomic_DNA"/>
</dbReference>
<dbReference type="AlphaFoldDB" id="A0A645GCM9"/>
<sequence>MIHDGVKGKMGGGEGNGSGRRIIMAVGHRYGVARTIDVPDYDMPGVGKLGRRRGIGDGYRYRCVMIAPVGLLAVYGQCELDKRLIADGGFYVIGQMIFISLADSDFRFVSDDSRNAGQHIRRNGDTALVCAEGQFALFTGLGQLRCRYAESVSVNAGDGGHCKNRRPRTVKNVFCQDSKVCRDAACIHIDTDGQGGF</sequence>
<reference evidence="1" key="1">
    <citation type="submission" date="2019-08" db="EMBL/GenBank/DDBJ databases">
        <authorList>
            <person name="Kucharzyk K."/>
            <person name="Murdoch R.W."/>
            <person name="Higgins S."/>
            <person name="Loffler F."/>
        </authorList>
    </citation>
    <scope>NUCLEOTIDE SEQUENCE</scope>
</reference>
<organism evidence="1">
    <name type="scientific">bioreactor metagenome</name>
    <dbReference type="NCBI Taxonomy" id="1076179"/>
    <lineage>
        <taxon>unclassified sequences</taxon>
        <taxon>metagenomes</taxon>
        <taxon>ecological metagenomes</taxon>
    </lineage>
</organism>
<comment type="caution">
    <text evidence="1">The sequence shown here is derived from an EMBL/GenBank/DDBJ whole genome shotgun (WGS) entry which is preliminary data.</text>
</comment>
<name>A0A645GCM9_9ZZZZ</name>
<gene>
    <name evidence="1" type="ORF">SDC9_172059</name>
</gene>
<protein>
    <submittedName>
        <fullName evidence="1">Uncharacterized protein</fullName>
    </submittedName>
</protein>
<accession>A0A645GCM9</accession>